<dbReference type="HOGENOM" id="CLU_101862_0_0_1"/>
<dbReference type="InterPro" id="IPR036249">
    <property type="entry name" value="Thioredoxin-like_sf"/>
</dbReference>
<evidence type="ECO:0000313" key="1">
    <source>
        <dbReference type="EMBL" id="CCE82304.1"/>
    </source>
</evidence>
<protein>
    <submittedName>
        <fullName evidence="1">Piso0_002024 protein</fullName>
    </submittedName>
</protein>
<reference evidence="1 2" key="1">
    <citation type="journal article" date="2012" name="G3 (Bethesda)">
        <title>Pichia sorbitophila, an interspecies yeast hybrid reveals early steps of genome resolution following polyploidization.</title>
        <authorList>
            <person name="Leh Louis V."/>
            <person name="Despons L."/>
            <person name="Friedrich A."/>
            <person name="Martin T."/>
            <person name="Durrens P."/>
            <person name="Casaregola S."/>
            <person name="Neuveglise C."/>
            <person name="Fairhead C."/>
            <person name="Marck C."/>
            <person name="Cruz J.A."/>
            <person name="Straub M.L."/>
            <person name="Kugler V."/>
            <person name="Sacerdot C."/>
            <person name="Uzunov Z."/>
            <person name="Thierry A."/>
            <person name="Weiss S."/>
            <person name="Bleykasten C."/>
            <person name="De Montigny J."/>
            <person name="Jacques N."/>
            <person name="Jung P."/>
            <person name="Lemaire M."/>
            <person name="Mallet S."/>
            <person name="Morel G."/>
            <person name="Richard G.F."/>
            <person name="Sarkar A."/>
            <person name="Savel G."/>
            <person name="Schacherer J."/>
            <person name="Seret M.L."/>
            <person name="Talla E."/>
            <person name="Samson G."/>
            <person name="Jubin C."/>
            <person name="Poulain J."/>
            <person name="Vacherie B."/>
            <person name="Barbe V."/>
            <person name="Pelletier E."/>
            <person name="Sherman D.J."/>
            <person name="Westhof E."/>
            <person name="Weissenbach J."/>
            <person name="Baret P.V."/>
            <person name="Wincker P."/>
            <person name="Gaillardin C."/>
            <person name="Dujon B."/>
            <person name="Souciet J.L."/>
        </authorList>
    </citation>
    <scope>NUCLEOTIDE SEQUENCE [LARGE SCALE GENOMIC DNA]</scope>
    <source>
        <strain evidence="2">ATCC MYA-4447 / BCRC 22081 / CBS 7064 / NBRC 10061 / NRRL Y-12695</strain>
    </source>
</reference>
<dbReference type="OMA" id="WIERNAD"/>
<dbReference type="OrthoDB" id="19690at2759"/>
<accession>G8YBH3</accession>
<dbReference type="InParanoid" id="G8YBH3"/>
<proteinExistence type="predicted"/>
<keyword evidence="2" id="KW-1185">Reference proteome</keyword>
<name>G8YBH3_PICSO</name>
<sequence>MQLLMKSNMNSAFRRKVVGSLAVGVVSASCFFNWGRNKTIYPPDVITTKNRLYPTYIIRNTEIQDVVLTKAPLLLNFTYQGDKNCNRLTQALFDILSDAKRYPLDSSQYPIELANVACDSLEARDLMLTYGVSKVPSVVCLKKQIPVDVYVPADVSSGANEEHLSDWIKSIAAGGKS</sequence>
<dbReference type="Gene3D" id="3.40.30.10">
    <property type="entry name" value="Glutaredoxin"/>
    <property type="match status" value="1"/>
</dbReference>
<dbReference type="Proteomes" id="UP000005222">
    <property type="component" value="Chromosome J"/>
</dbReference>
<gene>
    <name evidence="1" type="primary">Piso0_002024</name>
    <name evidence="1" type="ORF">GNLVRS01_PISO0J03001g</name>
</gene>
<dbReference type="PROSITE" id="PS51257">
    <property type="entry name" value="PROKAR_LIPOPROTEIN"/>
    <property type="match status" value="1"/>
</dbReference>
<dbReference type="AlphaFoldDB" id="G8YBH3"/>
<dbReference type="EMBL" id="FO082050">
    <property type="protein sequence ID" value="CCE82304.1"/>
    <property type="molecule type" value="Genomic_DNA"/>
</dbReference>
<organism evidence="1 2">
    <name type="scientific">Pichia sorbitophila (strain ATCC MYA-4447 / BCRC 22081 / CBS 7064 / NBRC 10061 / NRRL Y-12695)</name>
    <name type="common">Hybrid yeast</name>
    <dbReference type="NCBI Taxonomy" id="559304"/>
    <lineage>
        <taxon>Eukaryota</taxon>
        <taxon>Fungi</taxon>
        <taxon>Dikarya</taxon>
        <taxon>Ascomycota</taxon>
        <taxon>Saccharomycotina</taxon>
        <taxon>Pichiomycetes</taxon>
        <taxon>Debaryomycetaceae</taxon>
        <taxon>Millerozyma</taxon>
    </lineage>
</organism>
<evidence type="ECO:0000313" key="2">
    <source>
        <dbReference type="Proteomes" id="UP000005222"/>
    </source>
</evidence>
<dbReference type="eggNOG" id="ENOG502S36Y">
    <property type="taxonomic scope" value="Eukaryota"/>
</dbReference>
<dbReference type="SUPFAM" id="SSF52833">
    <property type="entry name" value="Thioredoxin-like"/>
    <property type="match status" value="1"/>
</dbReference>